<dbReference type="PANTHER" id="PTHR30185:SF13">
    <property type="entry name" value="LICABCH OPERON REGULATOR-RELATED"/>
    <property type="match status" value="1"/>
</dbReference>
<dbReference type="GO" id="GO:0009401">
    <property type="term" value="P:phosphoenolpyruvate-dependent sugar phosphotransferase system"/>
    <property type="evidence" value="ECO:0007669"/>
    <property type="project" value="InterPro"/>
</dbReference>
<dbReference type="Gene3D" id="3.40.50.2300">
    <property type="match status" value="1"/>
</dbReference>
<keyword evidence="5" id="KW-0804">Transcription</keyword>
<gene>
    <name evidence="9" type="ORF">EV213_101226</name>
</gene>
<dbReference type="PROSITE" id="PS51094">
    <property type="entry name" value="PTS_EIIA_TYPE_2"/>
    <property type="match status" value="1"/>
</dbReference>
<dbReference type="CDD" id="cd00211">
    <property type="entry name" value="PTS_IIA_fru"/>
    <property type="match status" value="1"/>
</dbReference>
<evidence type="ECO:0000259" key="6">
    <source>
        <dbReference type="PROSITE" id="PS51094"/>
    </source>
</evidence>
<sequence>MSDIQIFAQSSGGHLDYTFFLGNCIVSPRRASLTSACTEEGFPIDLDRRTMMMLHHLLDSHGPVPDYELQETFMISRRTVYSDIQQLNLWLTDIHCAQVERVRGQGFQIHSDFTERIRNQLLRGNDLAYSYTPVERRAWIAILVMSHQDTFWFLENLSDVLLVSRNTILEDIKGLREDLATFQLELLFDRHTGNGIHGEEANIRTALGYFLPQAFPVPLWEHLTSYAIPAPIADVKEDFVLARDWIHLAEKELDLRFTDEMVHTLVLRLMFILRRITNGHNAHLLEADIHGLEKTPQFVAAKKMAKRILSSKHVDFPKNEIYYLATLLLSAKVTSDHEFKPADSEVDFYQMVKDIVDSFQKNACLLLRHREHIEESLLMHIQPAYYRLKYHIDLGTPHFQSIKEEYPYVYELTSKSIDAFRDALAVPVPEDEVAFIAMHFGGWLKREGAKPERRKKALLVCASGIGTSRLLKQQLESLFSSLDIVGPVSVRQYEEDAFVVDVIITTVSLQNDSIPVLKVEPILKDADKEWLLKKTNRLFGNTEAPKPMVEGILSIVGQYVDSPLPSELEQTLRTYVAQHTHVNEVIPSTPYTLSDLLQPSYVQLQKTCTSWQEAIIAAAEPLRAAGVIERSYVEAMISIVHSYGPYMVIAPGVSLPHARPEDGVKKLGMSILTLKQPVDFVGKPVQILFVIAPVDEHSHLEALSELTKCLNSTTKRNQLLDMETANKMSEWLQIGE</sequence>
<evidence type="ECO:0000256" key="2">
    <source>
        <dbReference type="ARBA" id="ARBA00022737"/>
    </source>
</evidence>
<dbReference type="PANTHER" id="PTHR30185">
    <property type="entry name" value="CRYPTIC BETA-GLUCOSIDE BGL OPERON ANTITERMINATOR"/>
    <property type="match status" value="1"/>
</dbReference>
<dbReference type="GO" id="GO:0008982">
    <property type="term" value="F:protein-N(PI)-phosphohistidine-sugar phosphotransferase activity"/>
    <property type="evidence" value="ECO:0007669"/>
    <property type="project" value="InterPro"/>
</dbReference>
<comment type="caution">
    <text evidence="9">The sequence shown here is derived from an EMBL/GenBank/DDBJ whole genome shotgun (WGS) entry which is preliminary data.</text>
</comment>
<dbReference type="InterPro" id="IPR003501">
    <property type="entry name" value="PTS_EIIB_2/3"/>
</dbReference>
<keyword evidence="10" id="KW-1185">Reference proteome</keyword>
<accession>A0A4V3D666</accession>
<dbReference type="Pfam" id="PF00874">
    <property type="entry name" value="PRD"/>
    <property type="match status" value="2"/>
</dbReference>
<feature type="domain" description="PRD" evidence="8">
    <location>
        <begin position="233"/>
        <end position="338"/>
    </location>
</feature>
<dbReference type="OrthoDB" id="369398at2"/>
<dbReference type="Pfam" id="PF00359">
    <property type="entry name" value="PTS_EIIA_2"/>
    <property type="match status" value="1"/>
</dbReference>
<keyword evidence="2" id="KW-0677">Repeat</keyword>
<feature type="domain" description="PRD" evidence="8">
    <location>
        <begin position="343"/>
        <end position="450"/>
    </location>
</feature>
<evidence type="ECO:0000256" key="3">
    <source>
        <dbReference type="ARBA" id="ARBA00023015"/>
    </source>
</evidence>
<protein>
    <submittedName>
        <fullName evidence="9">BglG family transcriptional antiterminator</fullName>
    </submittedName>
</protein>
<dbReference type="Pfam" id="PF08279">
    <property type="entry name" value="HTH_11"/>
    <property type="match status" value="1"/>
</dbReference>
<evidence type="ECO:0000259" key="8">
    <source>
        <dbReference type="PROSITE" id="PS51372"/>
    </source>
</evidence>
<proteinExistence type="predicted"/>
<dbReference type="InterPro" id="IPR050661">
    <property type="entry name" value="BglG_antiterminators"/>
</dbReference>
<feature type="domain" description="PTS EIIA type-2" evidence="6">
    <location>
        <begin position="595"/>
        <end position="735"/>
    </location>
</feature>
<dbReference type="Gene3D" id="1.10.1790.10">
    <property type="entry name" value="PRD domain"/>
    <property type="match status" value="2"/>
</dbReference>
<evidence type="ECO:0000256" key="5">
    <source>
        <dbReference type="ARBA" id="ARBA00023163"/>
    </source>
</evidence>
<keyword evidence="3" id="KW-0805">Transcription regulation</keyword>
<dbReference type="Pfam" id="PF02302">
    <property type="entry name" value="PTS_IIB"/>
    <property type="match status" value="1"/>
</dbReference>
<dbReference type="Pfam" id="PF05043">
    <property type="entry name" value="Mga"/>
    <property type="match status" value="1"/>
</dbReference>
<feature type="domain" description="PTS EIIB type-2" evidence="7">
    <location>
        <begin position="455"/>
        <end position="543"/>
    </location>
</feature>
<name>A0A4V3D666_9BACI</name>
<evidence type="ECO:0000313" key="9">
    <source>
        <dbReference type="EMBL" id="TDQ42797.1"/>
    </source>
</evidence>
<dbReference type="InterPro" id="IPR016152">
    <property type="entry name" value="PTrfase/Anion_transptr"/>
</dbReference>
<keyword evidence="4" id="KW-0010">Activator</keyword>
<dbReference type="InterPro" id="IPR007737">
    <property type="entry name" value="Mga_HTH"/>
</dbReference>
<dbReference type="Gene3D" id="1.10.10.10">
    <property type="entry name" value="Winged helix-like DNA-binding domain superfamily/Winged helix DNA-binding domain"/>
    <property type="match status" value="1"/>
</dbReference>
<dbReference type="InterPro" id="IPR011608">
    <property type="entry name" value="PRD"/>
</dbReference>
<evidence type="ECO:0000313" key="10">
    <source>
        <dbReference type="Proteomes" id="UP000295632"/>
    </source>
</evidence>
<dbReference type="GO" id="GO:0006355">
    <property type="term" value="P:regulation of DNA-templated transcription"/>
    <property type="evidence" value="ECO:0007669"/>
    <property type="project" value="InterPro"/>
</dbReference>
<dbReference type="SUPFAM" id="SSF63520">
    <property type="entry name" value="PTS-regulatory domain, PRD"/>
    <property type="match status" value="2"/>
</dbReference>
<evidence type="ECO:0000259" key="7">
    <source>
        <dbReference type="PROSITE" id="PS51099"/>
    </source>
</evidence>
<dbReference type="InterPro" id="IPR013011">
    <property type="entry name" value="PTS_EIIB_2"/>
</dbReference>
<dbReference type="Proteomes" id="UP000295632">
    <property type="component" value="Unassembled WGS sequence"/>
</dbReference>
<dbReference type="SUPFAM" id="SSF52794">
    <property type="entry name" value="PTS system IIB component-like"/>
    <property type="match status" value="1"/>
</dbReference>
<dbReference type="InterPro" id="IPR036388">
    <property type="entry name" value="WH-like_DNA-bd_sf"/>
</dbReference>
<keyword evidence="1" id="KW-0808">Transferase</keyword>
<dbReference type="PROSITE" id="PS51372">
    <property type="entry name" value="PRD_2"/>
    <property type="match status" value="2"/>
</dbReference>
<dbReference type="AlphaFoldDB" id="A0A4V3D666"/>
<dbReference type="PROSITE" id="PS51099">
    <property type="entry name" value="PTS_EIIB_TYPE_2"/>
    <property type="match status" value="1"/>
</dbReference>
<dbReference type="CDD" id="cd05568">
    <property type="entry name" value="PTS_IIB_bgl_like"/>
    <property type="match status" value="1"/>
</dbReference>
<dbReference type="InterPro" id="IPR036095">
    <property type="entry name" value="PTS_EIIB-like_sf"/>
</dbReference>
<dbReference type="Gene3D" id="3.40.930.10">
    <property type="entry name" value="Mannitol-specific EII, Chain A"/>
    <property type="match status" value="1"/>
</dbReference>
<dbReference type="InterPro" id="IPR002178">
    <property type="entry name" value="PTS_EIIA_type-2_dom"/>
</dbReference>
<evidence type="ECO:0000256" key="4">
    <source>
        <dbReference type="ARBA" id="ARBA00023159"/>
    </source>
</evidence>
<dbReference type="InterPro" id="IPR013196">
    <property type="entry name" value="HTH_11"/>
</dbReference>
<dbReference type="InterPro" id="IPR036634">
    <property type="entry name" value="PRD_sf"/>
</dbReference>
<dbReference type="SUPFAM" id="SSF55804">
    <property type="entry name" value="Phoshotransferase/anion transport protein"/>
    <property type="match status" value="1"/>
</dbReference>
<reference evidence="9 10" key="1">
    <citation type="submission" date="2019-03" db="EMBL/GenBank/DDBJ databases">
        <title>Genomic Encyclopedia of Type Strains, Phase IV (KMG-IV): sequencing the most valuable type-strain genomes for metagenomic binning, comparative biology and taxonomic classification.</title>
        <authorList>
            <person name="Goeker M."/>
        </authorList>
    </citation>
    <scope>NUCLEOTIDE SEQUENCE [LARGE SCALE GENOMIC DNA]</scope>
    <source>
        <strain evidence="9 10">DSM 28697</strain>
    </source>
</reference>
<organism evidence="9 10">
    <name type="scientific">Aureibacillus halotolerans</name>
    <dbReference type="NCBI Taxonomy" id="1508390"/>
    <lineage>
        <taxon>Bacteria</taxon>
        <taxon>Bacillati</taxon>
        <taxon>Bacillota</taxon>
        <taxon>Bacilli</taxon>
        <taxon>Bacillales</taxon>
        <taxon>Bacillaceae</taxon>
        <taxon>Aureibacillus</taxon>
    </lineage>
</organism>
<dbReference type="EMBL" id="SNYJ01000001">
    <property type="protein sequence ID" value="TDQ42797.1"/>
    <property type="molecule type" value="Genomic_DNA"/>
</dbReference>
<evidence type="ECO:0000256" key="1">
    <source>
        <dbReference type="ARBA" id="ARBA00022679"/>
    </source>
</evidence>